<dbReference type="Gene3D" id="3.30.70.330">
    <property type="match status" value="1"/>
</dbReference>
<feature type="compositionally biased region" description="Low complexity" evidence="3">
    <location>
        <begin position="317"/>
        <end position="333"/>
    </location>
</feature>
<feature type="compositionally biased region" description="Pro residues" evidence="3">
    <location>
        <begin position="216"/>
        <end position="225"/>
    </location>
</feature>
<feature type="compositionally biased region" description="Basic and acidic residues" evidence="3">
    <location>
        <begin position="464"/>
        <end position="476"/>
    </location>
</feature>
<dbReference type="Gene3D" id="3.10.450.50">
    <property type="match status" value="1"/>
</dbReference>
<dbReference type="EMBL" id="JAWWNJ010000011">
    <property type="protein sequence ID" value="KAK7044712.1"/>
    <property type="molecule type" value="Genomic_DNA"/>
</dbReference>
<sequence>MSTSASRTVNPSEVGWQFVPQYYTFVNKQPDRLHQFYTKKSTFIHGTEGDDGKPCLGQQEIHQRITAIGFQDCKVFIHSVDAQSSADGGIIIQVIGEMSNHADPWRKFVQTFFLAEQPNGYFVLNDIFRFLKEETVESDDASEAAEPEPVSVVEHTATVPEVPREPTPPPPPAVERLPTPPPAPVIEPAPAPEVPAEPPKPVTPEPPAAPVQTAPPSAPATPQPQPNGIHRTATPATAPTPPVEKPVTPSPAPAPAVSTPPPAAAARVAAPSPTPAPAPAQPPAPKTWANLAATNSKKWGAAVAQDSRGTTEVATSAPSAPQPSAGPAAGAPHAGPPRGPPGQQGQHPNLTAALNVTTPQCFVKGVVEPISSGLLTNHLTTHFGPLKDLEIVRSKACAFFEFQSLEAARRAIVTSLPQSQGGEGGVWIETSDGNLRISIETRKERGERPVSRPRGGGPMGGEGRGGEGRGRGEFRGGRGRGGAGRGGPGGGK</sequence>
<feature type="compositionally biased region" description="Polar residues" evidence="3">
    <location>
        <begin position="307"/>
        <end position="316"/>
    </location>
</feature>
<feature type="compositionally biased region" description="Pro residues" evidence="3">
    <location>
        <begin position="272"/>
        <end position="285"/>
    </location>
</feature>
<evidence type="ECO:0000256" key="1">
    <source>
        <dbReference type="ARBA" id="ARBA00022884"/>
    </source>
</evidence>
<protein>
    <submittedName>
        <fullName evidence="6">G3BP-like protein</fullName>
    </submittedName>
</protein>
<evidence type="ECO:0000256" key="3">
    <source>
        <dbReference type="SAM" id="MobiDB-lite"/>
    </source>
</evidence>
<dbReference type="SUPFAM" id="SSF54427">
    <property type="entry name" value="NTF2-like"/>
    <property type="match status" value="1"/>
</dbReference>
<dbReference type="InterPro" id="IPR018222">
    <property type="entry name" value="Nuclear_transport_factor_2_euk"/>
</dbReference>
<feature type="domain" description="NTF2" evidence="5">
    <location>
        <begin position="14"/>
        <end position="130"/>
    </location>
</feature>
<dbReference type="InterPro" id="IPR000504">
    <property type="entry name" value="RRM_dom"/>
</dbReference>
<proteinExistence type="predicted"/>
<evidence type="ECO:0000313" key="6">
    <source>
        <dbReference type="EMBL" id="KAK7044712.1"/>
    </source>
</evidence>
<dbReference type="SUPFAM" id="SSF54928">
    <property type="entry name" value="RNA-binding domain, RBD"/>
    <property type="match status" value="1"/>
</dbReference>
<feature type="region of interest" description="Disordered" evidence="3">
    <location>
        <begin position="440"/>
        <end position="492"/>
    </location>
</feature>
<dbReference type="InterPro" id="IPR012677">
    <property type="entry name" value="Nucleotide-bd_a/b_plait_sf"/>
</dbReference>
<dbReference type="PROSITE" id="PS50177">
    <property type="entry name" value="NTF2_DOMAIN"/>
    <property type="match status" value="1"/>
</dbReference>
<evidence type="ECO:0000256" key="2">
    <source>
        <dbReference type="PROSITE-ProRule" id="PRU00176"/>
    </source>
</evidence>
<feature type="compositionally biased region" description="Basic and acidic residues" evidence="3">
    <location>
        <begin position="440"/>
        <end position="450"/>
    </location>
</feature>
<name>A0AAW0D304_9AGAR</name>
<dbReference type="Proteomes" id="UP001362999">
    <property type="component" value="Unassembled WGS sequence"/>
</dbReference>
<feature type="region of interest" description="Disordered" evidence="3">
    <location>
        <begin position="299"/>
        <end position="349"/>
    </location>
</feature>
<dbReference type="CDD" id="cd00780">
    <property type="entry name" value="NTF2"/>
    <property type="match status" value="1"/>
</dbReference>
<dbReference type="GO" id="GO:0003729">
    <property type="term" value="F:mRNA binding"/>
    <property type="evidence" value="ECO:0007669"/>
    <property type="project" value="TreeGrafter"/>
</dbReference>
<dbReference type="PANTHER" id="PTHR10693:SF20">
    <property type="entry name" value="AT27578P"/>
    <property type="match status" value="1"/>
</dbReference>
<organism evidence="6 7">
    <name type="scientific">Favolaschia claudopus</name>
    <dbReference type="NCBI Taxonomy" id="2862362"/>
    <lineage>
        <taxon>Eukaryota</taxon>
        <taxon>Fungi</taxon>
        <taxon>Dikarya</taxon>
        <taxon>Basidiomycota</taxon>
        <taxon>Agaricomycotina</taxon>
        <taxon>Agaricomycetes</taxon>
        <taxon>Agaricomycetidae</taxon>
        <taxon>Agaricales</taxon>
        <taxon>Marasmiineae</taxon>
        <taxon>Mycenaceae</taxon>
        <taxon>Favolaschia</taxon>
    </lineage>
</organism>
<dbReference type="FunFam" id="3.10.450.50:FF:000003">
    <property type="entry name" value="Nuclear transport factor 2 family protein"/>
    <property type="match status" value="1"/>
</dbReference>
<dbReference type="InterPro" id="IPR032710">
    <property type="entry name" value="NTF2-like_dom_sf"/>
</dbReference>
<dbReference type="PROSITE" id="PS50102">
    <property type="entry name" value="RRM"/>
    <property type="match status" value="1"/>
</dbReference>
<comment type="caution">
    <text evidence="6">The sequence shown here is derived from an EMBL/GenBank/DDBJ whole genome shotgun (WGS) entry which is preliminary data.</text>
</comment>
<dbReference type="PANTHER" id="PTHR10693">
    <property type="entry name" value="RAS GTPASE-ACTIVATING PROTEIN-BINDING PROTEIN"/>
    <property type="match status" value="1"/>
</dbReference>
<dbReference type="InterPro" id="IPR002075">
    <property type="entry name" value="NTF2_dom"/>
</dbReference>
<feature type="compositionally biased region" description="Pro residues" evidence="3">
    <location>
        <begin position="238"/>
        <end position="263"/>
    </location>
</feature>
<dbReference type="GO" id="GO:1990861">
    <property type="term" value="C:Ubp3-Bre5 deubiquitination complex"/>
    <property type="evidence" value="ECO:0007669"/>
    <property type="project" value="TreeGrafter"/>
</dbReference>
<dbReference type="AlphaFoldDB" id="A0AAW0D304"/>
<feature type="compositionally biased region" description="Gly residues" evidence="3">
    <location>
        <begin position="454"/>
        <end position="463"/>
    </location>
</feature>
<dbReference type="InterPro" id="IPR035979">
    <property type="entry name" value="RBD_domain_sf"/>
</dbReference>
<evidence type="ECO:0000259" key="5">
    <source>
        <dbReference type="PROSITE" id="PS50177"/>
    </source>
</evidence>
<feature type="domain" description="RRM" evidence="4">
    <location>
        <begin position="359"/>
        <end position="442"/>
    </location>
</feature>
<dbReference type="InterPro" id="IPR039539">
    <property type="entry name" value="Ras_GTPase_bind_prot"/>
</dbReference>
<keyword evidence="7" id="KW-1185">Reference proteome</keyword>
<dbReference type="Pfam" id="PF02136">
    <property type="entry name" value="NTF2"/>
    <property type="match status" value="1"/>
</dbReference>
<accession>A0AAW0D304</accession>
<feature type="region of interest" description="Disordered" evidence="3">
    <location>
        <begin position="158"/>
        <end position="287"/>
    </location>
</feature>
<reference evidence="6 7" key="1">
    <citation type="journal article" date="2024" name="J Genomics">
        <title>Draft genome sequencing and assembly of Favolaschia claudopus CIRM-BRFM 2984 isolated from oak limbs.</title>
        <authorList>
            <person name="Navarro D."/>
            <person name="Drula E."/>
            <person name="Chaduli D."/>
            <person name="Cazenave R."/>
            <person name="Ahrendt S."/>
            <person name="Wang J."/>
            <person name="Lipzen A."/>
            <person name="Daum C."/>
            <person name="Barry K."/>
            <person name="Grigoriev I.V."/>
            <person name="Favel A."/>
            <person name="Rosso M.N."/>
            <person name="Martin F."/>
        </authorList>
    </citation>
    <scope>NUCLEOTIDE SEQUENCE [LARGE SCALE GENOMIC DNA]</scope>
    <source>
        <strain evidence="6 7">CIRM-BRFM 2984</strain>
    </source>
</reference>
<dbReference type="GO" id="GO:0005829">
    <property type="term" value="C:cytosol"/>
    <property type="evidence" value="ECO:0007669"/>
    <property type="project" value="TreeGrafter"/>
</dbReference>
<evidence type="ECO:0000313" key="7">
    <source>
        <dbReference type="Proteomes" id="UP001362999"/>
    </source>
</evidence>
<feature type="compositionally biased region" description="Pro residues" evidence="3">
    <location>
        <begin position="165"/>
        <end position="209"/>
    </location>
</feature>
<evidence type="ECO:0000259" key="4">
    <source>
        <dbReference type="PROSITE" id="PS50102"/>
    </source>
</evidence>
<dbReference type="GO" id="GO:1990904">
    <property type="term" value="C:ribonucleoprotein complex"/>
    <property type="evidence" value="ECO:0007669"/>
    <property type="project" value="TreeGrafter"/>
</dbReference>
<keyword evidence="1 2" id="KW-0694">RNA-binding</keyword>
<feature type="compositionally biased region" description="Gly residues" evidence="3">
    <location>
        <begin position="479"/>
        <end position="492"/>
    </location>
</feature>
<dbReference type="GO" id="GO:0016579">
    <property type="term" value="P:protein deubiquitination"/>
    <property type="evidence" value="ECO:0007669"/>
    <property type="project" value="TreeGrafter"/>
</dbReference>
<gene>
    <name evidence="6" type="ORF">R3P38DRAFT_2880364</name>
</gene>
<dbReference type="GO" id="GO:0034517">
    <property type="term" value="P:ribophagy"/>
    <property type="evidence" value="ECO:0007669"/>
    <property type="project" value="TreeGrafter"/>
</dbReference>